<dbReference type="InterPro" id="IPR032710">
    <property type="entry name" value="NTF2-like_dom_sf"/>
</dbReference>
<protein>
    <submittedName>
        <fullName evidence="2">Nuclear transport factor 2 family protein</fullName>
    </submittedName>
</protein>
<evidence type="ECO:0000313" key="2">
    <source>
        <dbReference type="EMBL" id="MDX8150286.1"/>
    </source>
</evidence>
<organism evidence="2 3">
    <name type="scientific">Patulibacter brassicae</name>
    <dbReference type="NCBI Taxonomy" id="1705717"/>
    <lineage>
        <taxon>Bacteria</taxon>
        <taxon>Bacillati</taxon>
        <taxon>Actinomycetota</taxon>
        <taxon>Thermoleophilia</taxon>
        <taxon>Solirubrobacterales</taxon>
        <taxon>Patulibacteraceae</taxon>
        <taxon>Patulibacter</taxon>
    </lineage>
</organism>
<dbReference type="RefSeq" id="WP_319952437.1">
    <property type="nucleotide sequence ID" value="NZ_JAXAVX010000001.1"/>
</dbReference>
<keyword evidence="3" id="KW-1185">Reference proteome</keyword>
<dbReference type="SUPFAM" id="SSF54427">
    <property type="entry name" value="NTF2-like"/>
    <property type="match status" value="1"/>
</dbReference>
<dbReference type="EMBL" id="JAXAVX010000001">
    <property type="protein sequence ID" value="MDX8150286.1"/>
    <property type="molecule type" value="Genomic_DNA"/>
</dbReference>
<dbReference type="Proteomes" id="UP001277761">
    <property type="component" value="Unassembled WGS sequence"/>
</dbReference>
<proteinExistence type="predicted"/>
<gene>
    <name evidence="2" type="ORF">SK069_01660</name>
</gene>
<name>A0ABU4VH74_9ACTN</name>
<dbReference type="InterPro" id="IPR037401">
    <property type="entry name" value="SnoaL-like"/>
</dbReference>
<dbReference type="Gene3D" id="3.10.450.50">
    <property type="match status" value="1"/>
</dbReference>
<evidence type="ECO:0000259" key="1">
    <source>
        <dbReference type="Pfam" id="PF12680"/>
    </source>
</evidence>
<feature type="domain" description="SnoaL-like" evidence="1">
    <location>
        <begin position="3"/>
        <end position="96"/>
    </location>
</feature>
<evidence type="ECO:0000313" key="3">
    <source>
        <dbReference type="Proteomes" id="UP001277761"/>
    </source>
</evidence>
<comment type="caution">
    <text evidence="2">The sequence shown here is derived from an EMBL/GenBank/DDBJ whole genome shotgun (WGS) entry which is preliminary data.</text>
</comment>
<dbReference type="Pfam" id="PF12680">
    <property type="entry name" value="SnoaL_2"/>
    <property type="match status" value="1"/>
</dbReference>
<reference evidence="2 3" key="1">
    <citation type="submission" date="2023-11" db="EMBL/GenBank/DDBJ databases">
        <authorList>
            <person name="Xu M."/>
            <person name="Jiang T."/>
        </authorList>
    </citation>
    <scope>NUCLEOTIDE SEQUENCE [LARGE SCALE GENOMIC DNA]</scope>
    <source>
        <strain evidence="2 3">SD</strain>
    </source>
</reference>
<accession>A0ABU4VH74</accession>
<sequence>MSAFRTAVESGDPERIVAELADDVVFHSPVAHAPYHGKAVVGMILRAVFRVFEGFRYEAEIGSEDEHVLVFRARVDDKDVEGIDLLRTGDDGKVTELTVMVRPLSAATALAARMKVEYERGMAELAGAGD</sequence>